<feature type="chain" id="PRO_5001866810" evidence="1">
    <location>
        <begin position="19"/>
        <end position="220"/>
    </location>
</feature>
<protein>
    <submittedName>
        <fullName evidence="2">Putative 22.5 kDa secreted protein</fullName>
    </submittedName>
</protein>
<dbReference type="Gene3D" id="2.40.128.20">
    <property type="match status" value="1"/>
</dbReference>
<organism evidence="2">
    <name type="scientific">Ixodes ricinus</name>
    <name type="common">Common tick</name>
    <name type="synonym">Acarus ricinus</name>
    <dbReference type="NCBI Taxonomy" id="34613"/>
    <lineage>
        <taxon>Eukaryota</taxon>
        <taxon>Metazoa</taxon>
        <taxon>Ecdysozoa</taxon>
        <taxon>Arthropoda</taxon>
        <taxon>Chelicerata</taxon>
        <taxon>Arachnida</taxon>
        <taxon>Acari</taxon>
        <taxon>Parasitiformes</taxon>
        <taxon>Ixodida</taxon>
        <taxon>Ixodoidea</taxon>
        <taxon>Ixodidae</taxon>
        <taxon>Ixodinae</taxon>
        <taxon>Ixodes</taxon>
    </lineage>
</organism>
<dbReference type="AlphaFoldDB" id="A0A090XDW5"/>
<dbReference type="InterPro" id="IPR012674">
    <property type="entry name" value="Calycin"/>
</dbReference>
<accession>A0A090XDW5</accession>
<dbReference type="EMBL" id="GBIH01000010">
    <property type="protein sequence ID" value="JAC94700.1"/>
    <property type="molecule type" value="mRNA"/>
</dbReference>
<dbReference type="GO" id="GO:0043176">
    <property type="term" value="F:amine binding"/>
    <property type="evidence" value="ECO:0007669"/>
    <property type="project" value="InterPro"/>
</dbReference>
<name>A0A090XDW5_IXORI</name>
<evidence type="ECO:0000256" key="1">
    <source>
        <dbReference type="SAM" id="SignalP"/>
    </source>
</evidence>
<proteinExistence type="evidence at transcript level"/>
<keyword evidence="1" id="KW-0732">Signal</keyword>
<evidence type="ECO:0000313" key="2">
    <source>
        <dbReference type="EMBL" id="JAC94700.1"/>
    </source>
</evidence>
<dbReference type="Pfam" id="PF02098">
    <property type="entry name" value="His_binding"/>
    <property type="match status" value="1"/>
</dbReference>
<dbReference type="SUPFAM" id="SSF50814">
    <property type="entry name" value="Lipocalins"/>
    <property type="match status" value="1"/>
</dbReference>
<sequence>MAKSSLVILFSLFACVTSDENQLQKQEDDPTYEQFQNVQNMIEQQKFLYMLYRTYNTSRNYDCQYIKFGAKSGLTYPETILGYRVPTKPYSETITVTVAVKITPYSGPIDGSIGSRSTPNTLVYKKVSEDGSQEDTQHEYSLIYADSNQCAVMRDPQQDGGYGCEMLVSDTSSKTVTKIVKHCIQVHVEMLKTLSGRIIATQQFRKRIVLIGAISDGGQY</sequence>
<dbReference type="InterPro" id="IPR002970">
    <property type="entry name" value="Tick_his-bd"/>
</dbReference>
<reference evidence="2" key="1">
    <citation type="journal article" date="2015" name="PLoS Negl. Trop. Dis.">
        <title>Deep Sequencing Analysis of the Ixodes ricinus Haemocytome.</title>
        <authorList>
            <person name="Kotsyfakis M."/>
            <person name="Kopacek P."/>
            <person name="Franta Z."/>
            <person name="Pedra J.H."/>
            <person name="Ribeiro J.M."/>
        </authorList>
    </citation>
    <scope>NUCLEOTIDE SEQUENCE</scope>
</reference>
<feature type="signal peptide" evidence="1">
    <location>
        <begin position="1"/>
        <end position="18"/>
    </location>
</feature>
<dbReference type="PROSITE" id="PS51257">
    <property type="entry name" value="PROKAR_LIPOPROTEIN"/>
    <property type="match status" value="1"/>
</dbReference>
<dbReference type="GO" id="GO:0030682">
    <property type="term" value="P:symbiont-mediated perturbation of host defenses"/>
    <property type="evidence" value="ECO:0007669"/>
    <property type="project" value="InterPro"/>
</dbReference>